<feature type="coiled-coil region" evidence="1">
    <location>
        <begin position="87"/>
        <end position="224"/>
    </location>
</feature>
<accession>A0AAQ0F7M8</accession>
<proteinExistence type="predicted"/>
<protein>
    <submittedName>
        <fullName evidence="2">Uncharacterized protein</fullName>
    </submittedName>
</protein>
<dbReference type="AlphaFoldDB" id="A0AAQ0F7M8"/>
<dbReference type="EMBL" id="QLUZ01000023">
    <property type="protein sequence ID" value="RAQ03271.1"/>
    <property type="molecule type" value="Genomic_DNA"/>
</dbReference>
<comment type="caution">
    <text evidence="2">The sequence shown here is derived from an EMBL/GenBank/DDBJ whole genome shotgun (WGS) entry which is preliminary data.</text>
</comment>
<gene>
    <name evidence="2" type="ORF">DPR02_29815</name>
</gene>
<keyword evidence="1" id="KW-0175">Coiled coil</keyword>
<dbReference type="Proteomes" id="UP000248899">
    <property type="component" value="Unassembled WGS sequence"/>
</dbReference>
<sequence length="429" mass="50300">MPLVFLEFPRFITDGEYLYEQLRPILTGIDLPTAMLAHTRTAQPDKVRIGGELANSANVSKGELFPNFDSLDRVALHREITNSRRDRDIYRIEAENLRSTIADLERRLDECAQDRDRWRGQAALDSSHRVRVEQELEEERRQHEILVSDMQRGHLQQFEEAIGDRDRAISDLKSTIADVEHRLDECAQDRDRWRGQAALDSSHRVRVEQELQEERRQHEILVSDMQRGHLQQFEEAIGDRDHTISDLKSTIAGVEHRLGECVQDRDRWKEQAAQENLHRVRAEQALVENHQQQEKLVSDMQRMHLQQLEEVIGDRDHTISDLKSTIAGVEHSLGECVQDRDRWKEQAAQESLHRVRAEQALVESHQQQEKLVSDMQRMHLQQLEEVIGDRDRLISEMAEKNATLEEIFTSTSWRITDPLRKLHRVMYRK</sequence>
<evidence type="ECO:0000256" key="1">
    <source>
        <dbReference type="SAM" id="Coils"/>
    </source>
</evidence>
<name>A0AAQ0F7M8_BURCE</name>
<organism evidence="2 3">
    <name type="scientific">Burkholderia cepacia</name>
    <name type="common">Pseudomonas cepacia</name>
    <dbReference type="NCBI Taxonomy" id="292"/>
    <lineage>
        <taxon>Bacteria</taxon>
        <taxon>Pseudomonadati</taxon>
        <taxon>Pseudomonadota</taxon>
        <taxon>Betaproteobacteria</taxon>
        <taxon>Burkholderiales</taxon>
        <taxon>Burkholderiaceae</taxon>
        <taxon>Burkholderia</taxon>
        <taxon>Burkholderia cepacia complex</taxon>
    </lineage>
</organism>
<reference evidence="2 3" key="1">
    <citation type="submission" date="2018-06" db="EMBL/GenBank/DDBJ databases">
        <title>Towards the identification of Burkholderia cepacia strain which caused fatal septicemia.</title>
        <authorList>
            <person name="Bui L.A.T."/>
            <person name="Zakharova I.B."/>
            <person name="Shpak I.M."/>
            <person name="Teteryatnikova N."/>
            <person name="Ustinov D.V."/>
            <person name="Kuzyutina Y.A."/>
            <person name="Nguyen H.N."/>
            <person name="Antonov A.S."/>
            <person name="Avdyusheva E.F."/>
            <person name="Victorov D.V."/>
        </authorList>
    </citation>
    <scope>NUCLEOTIDE SEQUENCE [LARGE SCALE GENOMIC DNA]</scope>
    <source>
        <strain evidence="2 3">PT02</strain>
    </source>
</reference>
<evidence type="ECO:0000313" key="3">
    <source>
        <dbReference type="Proteomes" id="UP000248899"/>
    </source>
</evidence>
<evidence type="ECO:0000313" key="2">
    <source>
        <dbReference type="EMBL" id="RAQ03271.1"/>
    </source>
</evidence>